<proteinExistence type="predicted"/>
<gene>
    <name evidence="2" type="ORF">LCGC14_2152730</name>
</gene>
<feature type="domain" description="Ysc84 actin-binding" evidence="1">
    <location>
        <begin position="116"/>
        <end position="200"/>
    </location>
</feature>
<comment type="caution">
    <text evidence="2">The sequence shown here is derived from an EMBL/GenBank/DDBJ whole genome shotgun (WGS) entry which is preliminary data.</text>
</comment>
<name>A0A0F9DV81_9ZZZZ</name>
<protein>
    <recommendedName>
        <fullName evidence="1">Ysc84 actin-binding domain-containing protein</fullName>
    </recommendedName>
</protein>
<sequence>MKYLNHQKRINKMSSFKKSLPLTFMLLVAFFMITSLSIPKVAFAASAEADKIDKGVDATLERFRKVVKGGSVFLEKAEGVLVFPSVIKAGLVVGGEVGKGALRIGGKTVAYYSTAAASIGLQLGVQSKSVILVFLEKEALSDFRKRSGWKAGVDGSVALVKWGAGKDINTIDIKDHIVGFVFSNKGLMFNLTIEGSKFTKTDL</sequence>
<dbReference type="InterPro" id="IPR007461">
    <property type="entry name" value="Ysc84_actin-binding"/>
</dbReference>
<accession>A0A0F9DV81</accession>
<dbReference type="EMBL" id="LAZR01027460">
    <property type="protein sequence ID" value="KKL65664.1"/>
    <property type="molecule type" value="Genomic_DNA"/>
</dbReference>
<dbReference type="Pfam" id="PF04366">
    <property type="entry name" value="Ysc84"/>
    <property type="match status" value="1"/>
</dbReference>
<reference evidence="2" key="1">
    <citation type="journal article" date="2015" name="Nature">
        <title>Complex archaea that bridge the gap between prokaryotes and eukaryotes.</title>
        <authorList>
            <person name="Spang A."/>
            <person name="Saw J.H."/>
            <person name="Jorgensen S.L."/>
            <person name="Zaremba-Niedzwiedzka K."/>
            <person name="Martijn J."/>
            <person name="Lind A.E."/>
            <person name="van Eijk R."/>
            <person name="Schleper C."/>
            <person name="Guy L."/>
            <person name="Ettema T.J."/>
        </authorList>
    </citation>
    <scope>NUCLEOTIDE SEQUENCE</scope>
</reference>
<evidence type="ECO:0000259" key="1">
    <source>
        <dbReference type="Pfam" id="PF04366"/>
    </source>
</evidence>
<dbReference type="CDD" id="cd11524">
    <property type="entry name" value="SYLF"/>
    <property type="match status" value="1"/>
</dbReference>
<organism evidence="2">
    <name type="scientific">marine sediment metagenome</name>
    <dbReference type="NCBI Taxonomy" id="412755"/>
    <lineage>
        <taxon>unclassified sequences</taxon>
        <taxon>metagenomes</taxon>
        <taxon>ecological metagenomes</taxon>
    </lineage>
</organism>
<dbReference type="AlphaFoldDB" id="A0A0F9DV81"/>
<evidence type="ECO:0000313" key="2">
    <source>
        <dbReference type="EMBL" id="KKL65664.1"/>
    </source>
</evidence>